<organism evidence="6 7">
    <name type="scientific">Streptomyces albiaxialis</name>
    <dbReference type="NCBI Taxonomy" id="329523"/>
    <lineage>
        <taxon>Bacteria</taxon>
        <taxon>Bacillati</taxon>
        <taxon>Actinomycetota</taxon>
        <taxon>Actinomycetes</taxon>
        <taxon>Kitasatosporales</taxon>
        <taxon>Streptomycetaceae</taxon>
        <taxon>Streptomyces</taxon>
    </lineage>
</organism>
<dbReference type="Proteomes" id="UP001500016">
    <property type="component" value="Unassembled WGS sequence"/>
</dbReference>
<feature type="DNA-binding region" description="H-T-H motif" evidence="4">
    <location>
        <begin position="29"/>
        <end position="48"/>
    </location>
</feature>
<dbReference type="InterPro" id="IPR001647">
    <property type="entry name" value="HTH_TetR"/>
</dbReference>
<dbReference type="InterPro" id="IPR009057">
    <property type="entry name" value="Homeodomain-like_sf"/>
</dbReference>
<dbReference type="EMBL" id="BAAAPE010000010">
    <property type="protein sequence ID" value="GAA2081621.1"/>
    <property type="molecule type" value="Genomic_DNA"/>
</dbReference>
<proteinExistence type="predicted"/>
<keyword evidence="1" id="KW-0805">Transcription regulation</keyword>
<protein>
    <submittedName>
        <fullName evidence="6">TetR/AcrR family transcriptional regulator</fullName>
    </submittedName>
</protein>
<dbReference type="PANTHER" id="PTHR47506:SF1">
    <property type="entry name" value="HTH-TYPE TRANSCRIPTIONAL REGULATOR YJDC"/>
    <property type="match status" value="1"/>
</dbReference>
<dbReference type="PANTHER" id="PTHR47506">
    <property type="entry name" value="TRANSCRIPTIONAL REGULATORY PROTEIN"/>
    <property type="match status" value="1"/>
</dbReference>
<keyword evidence="7" id="KW-1185">Reference proteome</keyword>
<evidence type="ECO:0000256" key="2">
    <source>
        <dbReference type="ARBA" id="ARBA00023125"/>
    </source>
</evidence>
<keyword evidence="3" id="KW-0804">Transcription</keyword>
<dbReference type="Gene3D" id="1.10.357.10">
    <property type="entry name" value="Tetracycline Repressor, domain 2"/>
    <property type="match status" value="1"/>
</dbReference>
<evidence type="ECO:0000256" key="3">
    <source>
        <dbReference type="ARBA" id="ARBA00023163"/>
    </source>
</evidence>
<dbReference type="RefSeq" id="WP_344530162.1">
    <property type="nucleotide sequence ID" value="NZ_BAAAPE010000010.1"/>
</dbReference>
<accession>A0ABN2W355</accession>
<evidence type="ECO:0000256" key="4">
    <source>
        <dbReference type="PROSITE-ProRule" id="PRU00335"/>
    </source>
</evidence>
<evidence type="ECO:0000313" key="7">
    <source>
        <dbReference type="Proteomes" id="UP001500016"/>
    </source>
</evidence>
<reference evidence="6 7" key="1">
    <citation type="journal article" date="2019" name="Int. J. Syst. Evol. Microbiol.">
        <title>The Global Catalogue of Microorganisms (GCM) 10K type strain sequencing project: providing services to taxonomists for standard genome sequencing and annotation.</title>
        <authorList>
            <consortium name="The Broad Institute Genomics Platform"/>
            <consortium name="The Broad Institute Genome Sequencing Center for Infectious Disease"/>
            <person name="Wu L."/>
            <person name="Ma J."/>
        </authorList>
    </citation>
    <scope>NUCLEOTIDE SEQUENCE [LARGE SCALE GENOMIC DNA]</scope>
    <source>
        <strain evidence="6 7">JCM 15478</strain>
    </source>
</reference>
<dbReference type="Pfam" id="PF00440">
    <property type="entry name" value="TetR_N"/>
    <property type="match status" value="1"/>
</dbReference>
<dbReference type="PROSITE" id="PS50977">
    <property type="entry name" value="HTH_TETR_2"/>
    <property type="match status" value="1"/>
</dbReference>
<name>A0ABN2W355_9ACTN</name>
<dbReference type="SUPFAM" id="SSF46689">
    <property type="entry name" value="Homeodomain-like"/>
    <property type="match status" value="1"/>
</dbReference>
<evidence type="ECO:0000259" key="5">
    <source>
        <dbReference type="PROSITE" id="PS50977"/>
    </source>
</evidence>
<keyword evidence="2 4" id="KW-0238">DNA-binding</keyword>
<evidence type="ECO:0000313" key="6">
    <source>
        <dbReference type="EMBL" id="GAA2081621.1"/>
    </source>
</evidence>
<sequence>MARPPRYDAATLLDSALDLAASGGPAAVTMAAVAKSAGAPSGSVYHRFADRPALLSALWLRTLAGFHTGLLAALEGPEPRAAALAAARHTVEWSRAHPAEARVLRYGPDDFGRASWPPHATRLLREANARAFSAVDSLARRLGAGEPAKSPADGPADGPAEDPAAVERVRIAIVDLPYALVQRHLREGATVPEHALTAVEECAAALLCAKHPDRTE</sequence>
<evidence type="ECO:0000256" key="1">
    <source>
        <dbReference type="ARBA" id="ARBA00023015"/>
    </source>
</evidence>
<gene>
    <name evidence="6" type="ORF">GCM10009801_40730</name>
</gene>
<feature type="domain" description="HTH tetR-type" evidence="5">
    <location>
        <begin position="6"/>
        <end position="66"/>
    </location>
</feature>
<comment type="caution">
    <text evidence="6">The sequence shown here is derived from an EMBL/GenBank/DDBJ whole genome shotgun (WGS) entry which is preliminary data.</text>
</comment>